<dbReference type="SFLD" id="SFLDS00029">
    <property type="entry name" value="Radical_SAM"/>
    <property type="match status" value="1"/>
</dbReference>
<evidence type="ECO:0000313" key="5">
    <source>
        <dbReference type="Proteomes" id="UP000464675"/>
    </source>
</evidence>
<keyword evidence="2" id="KW-0963">Cytoplasm</keyword>
<dbReference type="SFLD" id="SFLDF00288">
    <property type="entry name" value="HemN-like__clustered_with_nucl"/>
    <property type="match status" value="1"/>
</dbReference>
<evidence type="ECO:0000259" key="3">
    <source>
        <dbReference type="PROSITE" id="PS51918"/>
    </source>
</evidence>
<dbReference type="Pfam" id="PF06969">
    <property type="entry name" value="HemN_C"/>
    <property type="match status" value="1"/>
</dbReference>
<keyword evidence="5" id="KW-1185">Reference proteome</keyword>
<keyword evidence="2" id="KW-0143">Chaperone</keyword>
<dbReference type="PROSITE" id="PS51918">
    <property type="entry name" value="RADICAL_SAM"/>
    <property type="match status" value="1"/>
</dbReference>
<organism evidence="4 5">
    <name type="scientific">Microbulbifer hydrolyticus</name>
    <dbReference type="NCBI Taxonomy" id="48074"/>
    <lineage>
        <taxon>Bacteria</taxon>
        <taxon>Pseudomonadati</taxon>
        <taxon>Pseudomonadota</taxon>
        <taxon>Gammaproteobacteria</taxon>
        <taxon>Cellvibrionales</taxon>
        <taxon>Microbulbiferaceae</taxon>
        <taxon>Microbulbifer</taxon>
    </lineage>
</organism>
<comment type="subcellular location">
    <subcellularLocation>
        <location evidence="2">Cytoplasm</location>
    </subcellularLocation>
</comment>
<dbReference type="CDD" id="cd01335">
    <property type="entry name" value="Radical_SAM"/>
    <property type="match status" value="1"/>
</dbReference>
<keyword evidence="2" id="KW-0949">S-adenosyl-L-methionine</keyword>
<gene>
    <name evidence="4" type="primary">hemW</name>
    <name evidence="4" type="ORF">GTQ55_16830</name>
</gene>
<comment type="similarity">
    <text evidence="1">Belongs to the anaerobic coproporphyrinogen-III oxidase family. HemW subfamily.</text>
</comment>
<proteinExistence type="inferred from homology"/>
<dbReference type="InterPro" id="IPR004559">
    <property type="entry name" value="HemW-like"/>
</dbReference>
<sequence length="431" mass="46931">MPARSCFELNTVSQDFPALKLPPLSLYVHIPWCVRKCPYCDFNSHEVATGAIAVAAGAHVDIRHASQTERADAQLPEAEYVDQLERDLRSQLGWVQGRKLGSIFFGGGTPSLFSPLAIERILNLAESLVGFEPGIEITLEANPGTFEQAKFAGYRSAGVNRLSIGVQSFDPLQLQNLGRIHSGPEAETAATEARQAGFDNINIDLMHGLPGQGEIDALRDLRRAVALGAEHISWYQLTIEPNTAFYSAPPVTPGSEQIAAIQRAGRAYLAGEGYGRYEVSAYARADLASRHNLNYWSFADYIGIGAGAHGKFTLPGSGRIIRTQRTRTPRDYLALGCALGEGGLEFPLPKVTDVAPSERPLEFLMNTLRLATGVPADTFPAYTGLPLSALERPWSRLQAMELVEPLGPSIATTAFGYDYVDEVLQRFLPED</sequence>
<dbReference type="NCBIfam" id="TIGR00539">
    <property type="entry name" value="hemN_rel"/>
    <property type="match status" value="1"/>
</dbReference>
<dbReference type="SFLD" id="SFLDF00562">
    <property type="entry name" value="HemN-like__clustered_with_heat"/>
    <property type="match status" value="1"/>
</dbReference>
<dbReference type="RefSeq" id="WP_161859769.1">
    <property type="nucleotide sequence ID" value="NZ_CP047491.1"/>
</dbReference>
<dbReference type="PANTHER" id="PTHR13932:SF5">
    <property type="entry name" value="RADICAL S-ADENOSYL METHIONINE DOMAIN-CONTAINING PROTEIN 1, MITOCHONDRIAL"/>
    <property type="match status" value="1"/>
</dbReference>
<dbReference type="InterPro" id="IPR010723">
    <property type="entry name" value="HemN_C"/>
</dbReference>
<evidence type="ECO:0000256" key="2">
    <source>
        <dbReference type="RuleBase" id="RU364116"/>
    </source>
</evidence>
<dbReference type="InterPro" id="IPR006638">
    <property type="entry name" value="Elp3/MiaA/NifB-like_rSAM"/>
</dbReference>
<evidence type="ECO:0000256" key="1">
    <source>
        <dbReference type="ARBA" id="ARBA00006100"/>
    </source>
</evidence>
<dbReference type="PANTHER" id="PTHR13932">
    <property type="entry name" value="COPROPORPHYRINIGEN III OXIDASE"/>
    <property type="match status" value="1"/>
</dbReference>
<dbReference type="Proteomes" id="UP000464675">
    <property type="component" value="Chromosome"/>
</dbReference>
<protein>
    <recommendedName>
        <fullName evidence="2">Heme chaperone HemW</fullName>
    </recommendedName>
</protein>
<keyword evidence="2" id="KW-0479">Metal-binding</keyword>
<keyword evidence="2" id="KW-0408">Iron</keyword>
<dbReference type="SUPFAM" id="SSF102114">
    <property type="entry name" value="Radical SAM enzymes"/>
    <property type="match status" value="1"/>
</dbReference>
<name>A0ABX6J3M1_9GAMM</name>
<comment type="function">
    <text evidence="2">Probably acts as a heme chaperone, transferring heme to an unknown acceptor. Binds one molecule of heme per monomer, possibly covalently. Binds 1 [4Fe-4S] cluster. The cluster is coordinated with 3 cysteines and an exchangeable S-adenosyl-L-methionine.</text>
</comment>
<keyword evidence="2" id="KW-0349">Heme</keyword>
<dbReference type="Gene3D" id="3.30.750.200">
    <property type="match status" value="1"/>
</dbReference>
<dbReference type="InterPro" id="IPR058240">
    <property type="entry name" value="rSAM_sf"/>
</dbReference>
<reference evidence="4 5" key="1">
    <citation type="submission" date="2020-01" db="EMBL/GenBank/DDBJ databases">
        <title>The possibility of degradation of plastic by Microbulbifer hydrolyticus IRE-31.</title>
        <authorList>
            <person name="Liu L."/>
        </authorList>
    </citation>
    <scope>NUCLEOTIDE SEQUENCE [LARGE SCALE GENOMIC DNA]</scope>
    <source>
        <strain evidence="4 5">IRE-31</strain>
    </source>
</reference>
<dbReference type="SFLD" id="SFLDG01065">
    <property type="entry name" value="anaerobic_coproporphyrinogen-I"/>
    <property type="match status" value="1"/>
</dbReference>
<dbReference type="InterPro" id="IPR034505">
    <property type="entry name" value="Coproporphyrinogen-III_oxidase"/>
</dbReference>
<keyword evidence="2" id="KW-0411">Iron-sulfur</keyword>
<keyword evidence="2" id="KW-0004">4Fe-4S</keyword>
<accession>A0ABX6J3M1</accession>
<evidence type="ECO:0000313" key="4">
    <source>
        <dbReference type="EMBL" id="QHQ40477.1"/>
    </source>
</evidence>
<dbReference type="Pfam" id="PF04055">
    <property type="entry name" value="Radical_SAM"/>
    <property type="match status" value="1"/>
</dbReference>
<dbReference type="SMART" id="SM00729">
    <property type="entry name" value="Elp3"/>
    <property type="match status" value="1"/>
</dbReference>
<feature type="domain" description="Radical SAM core" evidence="3">
    <location>
        <begin position="18"/>
        <end position="278"/>
    </location>
</feature>
<dbReference type="EMBL" id="CP047491">
    <property type="protein sequence ID" value="QHQ40477.1"/>
    <property type="molecule type" value="Genomic_DNA"/>
</dbReference>
<dbReference type="InterPro" id="IPR007197">
    <property type="entry name" value="rSAM"/>
</dbReference>